<evidence type="ECO:0000256" key="1">
    <source>
        <dbReference type="SAM" id="Phobius"/>
    </source>
</evidence>
<name>A0A1G2PE93_9BACT</name>
<organism evidence="2 3">
    <name type="scientific">Candidatus Terrybacteria bacterium RIFCSPHIGHO2_01_FULL_43_35</name>
    <dbReference type="NCBI Taxonomy" id="1802361"/>
    <lineage>
        <taxon>Bacteria</taxon>
        <taxon>Candidatus Terryibacteriota</taxon>
    </lineage>
</organism>
<keyword evidence="1" id="KW-0812">Transmembrane</keyword>
<accession>A0A1G2PE93</accession>
<keyword evidence="1" id="KW-1133">Transmembrane helix</keyword>
<protein>
    <submittedName>
        <fullName evidence="2">Uncharacterized protein</fullName>
    </submittedName>
</protein>
<evidence type="ECO:0000313" key="2">
    <source>
        <dbReference type="EMBL" id="OHA46655.1"/>
    </source>
</evidence>
<gene>
    <name evidence="2" type="ORF">A2828_02000</name>
</gene>
<evidence type="ECO:0000313" key="3">
    <source>
        <dbReference type="Proteomes" id="UP000178869"/>
    </source>
</evidence>
<keyword evidence="1" id="KW-0472">Membrane</keyword>
<dbReference type="EMBL" id="MHSR01000013">
    <property type="protein sequence ID" value="OHA46655.1"/>
    <property type="molecule type" value="Genomic_DNA"/>
</dbReference>
<proteinExistence type="predicted"/>
<dbReference type="Proteomes" id="UP000178869">
    <property type="component" value="Unassembled WGS sequence"/>
</dbReference>
<dbReference type="AlphaFoldDB" id="A0A1G2PE93"/>
<sequence length="74" mass="8208">MTIGAFFIFILFSAILSLAAIIIALHFWRYGVQGDKSKLLSMILMLSCIVFFGTALVIFITVPWNLLEQIVGGI</sequence>
<comment type="caution">
    <text evidence="2">The sequence shown here is derived from an EMBL/GenBank/DDBJ whole genome shotgun (WGS) entry which is preliminary data.</text>
</comment>
<feature type="transmembrane region" description="Helical" evidence="1">
    <location>
        <begin position="39"/>
        <end position="62"/>
    </location>
</feature>
<reference evidence="2 3" key="1">
    <citation type="journal article" date="2016" name="Nat. Commun.">
        <title>Thousands of microbial genomes shed light on interconnected biogeochemical processes in an aquifer system.</title>
        <authorList>
            <person name="Anantharaman K."/>
            <person name="Brown C.T."/>
            <person name="Hug L.A."/>
            <person name="Sharon I."/>
            <person name="Castelle C.J."/>
            <person name="Probst A.J."/>
            <person name="Thomas B.C."/>
            <person name="Singh A."/>
            <person name="Wilkins M.J."/>
            <person name="Karaoz U."/>
            <person name="Brodie E.L."/>
            <person name="Williams K.H."/>
            <person name="Hubbard S.S."/>
            <person name="Banfield J.F."/>
        </authorList>
    </citation>
    <scope>NUCLEOTIDE SEQUENCE [LARGE SCALE GENOMIC DNA]</scope>
</reference>
<feature type="transmembrane region" description="Helical" evidence="1">
    <location>
        <begin position="6"/>
        <end position="27"/>
    </location>
</feature>